<keyword evidence="2" id="KW-1185">Reference proteome</keyword>
<sequence>MNDLMTAPPVPTTTRPAVRGTHAVHLVNQENAMTLIHEALARSHQQEAQRVADEYRLARRVTAGRRWSRLAAWASTRAERARIRAR</sequence>
<dbReference type="RefSeq" id="WP_210036448.1">
    <property type="nucleotide sequence ID" value="NZ_JAGINU010000001.1"/>
</dbReference>
<evidence type="ECO:0000313" key="1">
    <source>
        <dbReference type="EMBL" id="MBP2370735.1"/>
    </source>
</evidence>
<comment type="caution">
    <text evidence="1">The sequence shown here is derived from an EMBL/GenBank/DDBJ whole genome shotgun (WGS) entry which is preliminary data.</text>
</comment>
<organism evidence="1 2">
    <name type="scientific">Pseudonocardia parietis</name>
    <dbReference type="NCBI Taxonomy" id="570936"/>
    <lineage>
        <taxon>Bacteria</taxon>
        <taxon>Bacillati</taxon>
        <taxon>Actinomycetota</taxon>
        <taxon>Actinomycetes</taxon>
        <taxon>Pseudonocardiales</taxon>
        <taxon>Pseudonocardiaceae</taxon>
        <taxon>Pseudonocardia</taxon>
    </lineage>
</organism>
<evidence type="ECO:0000313" key="2">
    <source>
        <dbReference type="Proteomes" id="UP001519295"/>
    </source>
</evidence>
<gene>
    <name evidence="1" type="ORF">JOF36_006431</name>
</gene>
<dbReference type="EMBL" id="JAGINU010000001">
    <property type="protein sequence ID" value="MBP2370735.1"/>
    <property type="molecule type" value="Genomic_DNA"/>
</dbReference>
<accession>A0ABS4W3K8</accession>
<reference evidence="1 2" key="1">
    <citation type="submission" date="2021-03" db="EMBL/GenBank/DDBJ databases">
        <title>Sequencing the genomes of 1000 actinobacteria strains.</title>
        <authorList>
            <person name="Klenk H.-P."/>
        </authorList>
    </citation>
    <scope>NUCLEOTIDE SEQUENCE [LARGE SCALE GENOMIC DNA]</scope>
    <source>
        <strain evidence="1 2">DSM 45256</strain>
    </source>
</reference>
<dbReference type="Proteomes" id="UP001519295">
    <property type="component" value="Unassembled WGS sequence"/>
</dbReference>
<name>A0ABS4W3K8_9PSEU</name>
<proteinExistence type="predicted"/>
<protein>
    <submittedName>
        <fullName evidence="1">Uncharacterized protein</fullName>
    </submittedName>
</protein>